<dbReference type="InterPro" id="IPR014044">
    <property type="entry name" value="CAP_dom"/>
</dbReference>
<dbReference type="AlphaFoldDB" id="N0BLX5"/>
<dbReference type="CDD" id="cd05379">
    <property type="entry name" value="CAP_bacterial"/>
    <property type="match status" value="1"/>
</dbReference>
<dbReference type="EMBL" id="CP005290">
    <property type="protein sequence ID" value="AGK61556.1"/>
    <property type="molecule type" value="Genomic_DNA"/>
</dbReference>
<dbReference type="RefSeq" id="WP_015591154.1">
    <property type="nucleotide sequence ID" value="NC_021169.1"/>
</dbReference>
<dbReference type="KEGG" id="ast:Asulf_01579"/>
<dbReference type="STRING" id="387631.Asulf_01579"/>
<dbReference type="OrthoDB" id="60683at2157"/>
<dbReference type="HOGENOM" id="CLU_714953_0_0_2"/>
<dbReference type="PANTHER" id="PTHR31157:SF1">
    <property type="entry name" value="SCP DOMAIN-CONTAINING PROTEIN"/>
    <property type="match status" value="1"/>
</dbReference>
<dbReference type="Gene3D" id="3.40.33.10">
    <property type="entry name" value="CAP"/>
    <property type="match status" value="1"/>
</dbReference>
<dbReference type="GeneID" id="25398480"/>
<evidence type="ECO:0000313" key="2">
    <source>
        <dbReference type="EMBL" id="AGK61556.1"/>
    </source>
</evidence>
<organism evidence="2 3">
    <name type="scientific">Archaeoglobus sulfaticallidus PM70-1</name>
    <dbReference type="NCBI Taxonomy" id="387631"/>
    <lineage>
        <taxon>Archaea</taxon>
        <taxon>Methanobacteriati</taxon>
        <taxon>Methanobacteriota</taxon>
        <taxon>Archaeoglobi</taxon>
        <taxon>Archaeoglobales</taxon>
        <taxon>Archaeoglobaceae</taxon>
        <taxon>Archaeoglobus</taxon>
    </lineage>
</organism>
<dbReference type="SUPFAM" id="SSF55797">
    <property type="entry name" value="PR-1-like"/>
    <property type="match status" value="1"/>
</dbReference>
<name>N0BLX5_9EURY</name>
<sequence>MNKYWIIIIFTFTILYLGCAEKQQESVETPTSMPTLETIETLTPLPTPKKFSFYFYINETGESLNGEVYLNGKFLGKTTNGGLSLPVDILYPGIVVLKGTYSGEPFEFRFELNESNLQEYSGVKYYVFKEDIDRITFDASKLNTTLIEREVLRFVNHEREKAGLKPYKWNDWVRAVAYNHSKDMGERNYFAHTSPEGKDHYDRLKESGMFFIVSGEVLSYQTGLGPKDNETSIARAAVEGWLESPGHRSIILDIDNLFSDAGVGAYCEENTCFITMNVVGLEEEHNITLNVKYASFFYLNDPGLGFDITVPVSVKVESSKPIDVYIVPDKEQFDRFLKSQSFKKIYYKESTKTFEKTLNASVGTGLFVYSRTYDGVEINIKIKYYP</sequence>
<dbReference type="Proteomes" id="UP000013307">
    <property type="component" value="Chromosome"/>
</dbReference>
<reference evidence="2 3" key="1">
    <citation type="journal article" date="2013" name="Genome Announc.">
        <title>Complete Genome Sequence of the Thermophilic and Facultatively Chemolithoautotrophic Sulfate Reducer Archaeoglobus sulfaticallidus Strain PM70-1T.</title>
        <authorList>
            <person name="Stokke R."/>
            <person name="Hocking W.P."/>
            <person name="Steinsbu B.O."/>
            <person name="Steen I.H."/>
        </authorList>
    </citation>
    <scope>NUCLEOTIDE SEQUENCE [LARGE SCALE GENOMIC DNA]</scope>
    <source>
        <strain evidence="2">PM70-1</strain>
    </source>
</reference>
<evidence type="ECO:0000259" key="1">
    <source>
        <dbReference type="Pfam" id="PF00188"/>
    </source>
</evidence>
<gene>
    <name evidence="2" type="ORF">Asulf_01579</name>
</gene>
<accession>N0BLX5</accession>
<protein>
    <recommendedName>
        <fullName evidence="1">SCP domain-containing protein</fullName>
    </recommendedName>
</protein>
<evidence type="ECO:0000313" key="3">
    <source>
        <dbReference type="Proteomes" id="UP000013307"/>
    </source>
</evidence>
<feature type="domain" description="SCP" evidence="1">
    <location>
        <begin position="152"/>
        <end position="273"/>
    </location>
</feature>
<dbReference type="eggNOG" id="arCOG03962">
    <property type="taxonomic scope" value="Archaea"/>
</dbReference>
<keyword evidence="3" id="KW-1185">Reference proteome</keyword>
<dbReference type="PANTHER" id="PTHR31157">
    <property type="entry name" value="SCP DOMAIN-CONTAINING PROTEIN"/>
    <property type="match status" value="1"/>
</dbReference>
<dbReference type="InterPro" id="IPR035940">
    <property type="entry name" value="CAP_sf"/>
</dbReference>
<proteinExistence type="predicted"/>
<dbReference type="Pfam" id="PF00188">
    <property type="entry name" value="CAP"/>
    <property type="match status" value="1"/>
</dbReference>